<evidence type="ECO:0000313" key="3">
    <source>
        <dbReference type="Proteomes" id="UP000256964"/>
    </source>
</evidence>
<reference evidence="2 3" key="1">
    <citation type="journal article" date="2018" name="Biotechnol. Biofuels">
        <title>Integrative visual omics of the white-rot fungus Polyporus brumalis exposes the biotechnological potential of its oxidative enzymes for delignifying raw plant biomass.</title>
        <authorList>
            <person name="Miyauchi S."/>
            <person name="Rancon A."/>
            <person name="Drula E."/>
            <person name="Hage H."/>
            <person name="Chaduli D."/>
            <person name="Favel A."/>
            <person name="Grisel S."/>
            <person name="Henrissat B."/>
            <person name="Herpoel-Gimbert I."/>
            <person name="Ruiz-Duenas F.J."/>
            <person name="Chevret D."/>
            <person name="Hainaut M."/>
            <person name="Lin J."/>
            <person name="Wang M."/>
            <person name="Pangilinan J."/>
            <person name="Lipzen A."/>
            <person name="Lesage-Meessen L."/>
            <person name="Navarro D."/>
            <person name="Riley R."/>
            <person name="Grigoriev I.V."/>
            <person name="Zhou S."/>
            <person name="Raouche S."/>
            <person name="Rosso M.N."/>
        </authorList>
    </citation>
    <scope>NUCLEOTIDE SEQUENCE [LARGE SCALE GENOMIC DNA]</scope>
    <source>
        <strain evidence="2 3">BRFM 1820</strain>
    </source>
</reference>
<keyword evidence="3" id="KW-1185">Reference proteome</keyword>
<dbReference type="PANTHER" id="PTHR28013">
    <property type="entry name" value="PROTEIN DCV1-RELATED"/>
    <property type="match status" value="1"/>
</dbReference>
<sequence length="193" mass="20868">MCGATFLMFLATIAALALLVLVIFSQPFIHVFYFLRTSAAGGVQFGVLGYCYGLTAVCSQKKFGYQFTPELLNPLPIVLVLYPVAAGLTLLGAVVLLPLFFSRRPPRWPYVAFGVLSTLAFLAAAAAFAITMWLFTVARDRFRAEGFTADYGPSTWMALAAAVLLLLVALNAGCGTCLGGRFGRQARHIAYTY</sequence>
<dbReference type="GO" id="GO:0005886">
    <property type="term" value="C:plasma membrane"/>
    <property type="evidence" value="ECO:0007669"/>
    <property type="project" value="InterPro"/>
</dbReference>
<dbReference type="GO" id="GO:0035838">
    <property type="term" value="C:growing cell tip"/>
    <property type="evidence" value="ECO:0007669"/>
    <property type="project" value="TreeGrafter"/>
</dbReference>
<keyword evidence="1" id="KW-0472">Membrane</keyword>
<dbReference type="InterPro" id="IPR051380">
    <property type="entry name" value="pH-response_reg_palI/RIM9"/>
</dbReference>
<dbReference type="GO" id="GO:0032153">
    <property type="term" value="C:cell division site"/>
    <property type="evidence" value="ECO:0007669"/>
    <property type="project" value="TreeGrafter"/>
</dbReference>
<dbReference type="OrthoDB" id="2589196at2759"/>
<feature type="transmembrane region" description="Helical" evidence="1">
    <location>
        <begin position="155"/>
        <end position="178"/>
    </location>
</feature>
<dbReference type="Pfam" id="PF06687">
    <property type="entry name" value="SUR7"/>
    <property type="match status" value="2"/>
</dbReference>
<feature type="transmembrane region" description="Helical" evidence="1">
    <location>
        <begin position="75"/>
        <end position="101"/>
    </location>
</feature>
<organism evidence="2 3">
    <name type="scientific">Lentinus brumalis</name>
    <dbReference type="NCBI Taxonomy" id="2498619"/>
    <lineage>
        <taxon>Eukaryota</taxon>
        <taxon>Fungi</taxon>
        <taxon>Dikarya</taxon>
        <taxon>Basidiomycota</taxon>
        <taxon>Agaricomycotina</taxon>
        <taxon>Agaricomycetes</taxon>
        <taxon>Polyporales</taxon>
        <taxon>Polyporaceae</taxon>
        <taxon>Lentinus</taxon>
    </lineage>
</organism>
<evidence type="ECO:0008006" key="4">
    <source>
        <dbReference type="Google" id="ProtNLM"/>
    </source>
</evidence>
<dbReference type="EMBL" id="KZ857379">
    <property type="protein sequence ID" value="RDX57185.1"/>
    <property type="molecule type" value="Genomic_DNA"/>
</dbReference>
<gene>
    <name evidence="2" type="ORF">OH76DRAFT_1394968</name>
</gene>
<evidence type="ECO:0000256" key="1">
    <source>
        <dbReference type="SAM" id="Phobius"/>
    </source>
</evidence>
<evidence type="ECO:0000313" key="2">
    <source>
        <dbReference type="EMBL" id="RDX57185.1"/>
    </source>
</evidence>
<protein>
    <recommendedName>
        <fullName evidence="4">MARVEL domain-containing protein</fullName>
    </recommendedName>
</protein>
<proteinExistence type="predicted"/>
<dbReference type="Proteomes" id="UP000256964">
    <property type="component" value="Unassembled WGS sequence"/>
</dbReference>
<keyword evidence="1" id="KW-1133">Transmembrane helix</keyword>
<feature type="transmembrane region" description="Helical" evidence="1">
    <location>
        <begin position="6"/>
        <end position="24"/>
    </location>
</feature>
<keyword evidence="1" id="KW-0812">Transmembrane</keyword>
<dbReference type="PANTHER" id="PTHR28013:SF4">
    <property type="entry name" value="MARVEL DOMAIN-CONTAINING PROTEIN"/>
    <property type="match status" value="1"/>
</dbReference>
<dbReference type="InterPro" id="IPR009571">
    <property type="entry name" value="SUR7/Rim9-like_fungi"/>
</dbReference>
<feature type="transmembrane region" description="Helical" evidence="1">
    <location>
        <begin position="108"/>
        <end position="135"/>
    </location>
</feature>
<accession>A0A371DXC9</accession>
<dbReference type="AlphaFoldDB" id="A0A371DXC9"/>
<name>A0A371DXC9_9APHY</name>